<feature type="domain" description="UBA" evidence="3">
    <location>
        <begin position="330"/>
        <end position="371"/>
    </location>
</feature>
<evidence type="ECO:0000259" key="3">
    <source>
        <dbReference type="PROSITE" id="PS50030"/>
    </source>
</evidence>
<proteinExistence type="predicted"/>
<dbReference type="Proteomes" id="UP000195570">
    <property type="component" value="Unassembled WGS sequence"/>
</dbReference>
<dbReference type="Pfam" id="PF00627">
    <property type="entry name" value="UBA"/>
    <property type="match status" value="1"/>
</dbReference>
<comment type="caution">
    <text evidence="4">The sequence shown here is derived from an EMBL/GenBank/DDBJ whole genome shotgun (WGS) entry which is preliminary data.</text>
</comment>
<dbReference type="CDD" id="cd14291">
    <property type="entry name" value="UBA1_NUB1_like"/>
    <property type="match status" value="1"/>
</dbReference>
<dbReference type="AlphaFoldDB" id="A0A1G4IDA0"/>
<name>A0A1G4IDA0_TRYEQ</name>
<dbReference type="Gene3D" id="1.10.8.10">
    <property type="entry name" value="DNA helicase RuvA subunit, C-terminal domain"/>
    <property type="match status" value="1"/>
</dbReference>
<evidence type="ECO:0000256" key="1">
    <source>
        <dbReference type="SAM" id="MobiDB-lite"/>
    </source>
</evidence>
<protein>
    <submittedName>
        <fullName evidence="4">UBA/TS-N domain containing protein, putative</fullName>
    </submittedName>
</protein>
<dbReference type="InterPro" id="IPR015940">
    <property type="entry name" value="UBA"/>
</dbReference>
<dbReference type="PROSITE" id="PS50030">
    <property type="entry name" value="UBA"/>
    <property type="match status" value="1"/>
</dbReference>
<evidence type="ECO:0000313" key="4">
    <source>
        <dbReference type="EMBL" id="SCU70247.1"/>
    </source>
</evidence>
<gene>
    <name evidence="4" type="ORF">TEOVI_000182000</name>
</gene>
<accession>A0A1G4IDA0</accession>
<keyword evidence="2" id="KW-0812">Transmembrane</keyword>
<feature type="compositionally biased region" description="Polar residues" evidence="1">
    <location>
        <begin position="307"/>
        <end position="319"/>
    </location>
</feature>
<dbReference type="EMBL" id="CZPT02001400">
    <property type="protein sequence ID" value="SCU70247.1"/>
    <property type="molecule type" value="Genomic_DNA"/>
</dbReference>
<dbReference type="InterPro" id="IPR009060">
    <property type="entry name" value="UBA-like_sf"/>
</dbReference>
<feature type="transmembrane region" description="Helical" evidence="2">
    <location>
        <begin position="83"/>
        <end position="105"/>
    </location>
</feature>
<feature type="transmembrane region" description="Helical" evidence="2">
    <location>
        <begin position="46"/>
        <end position="71"/>
    </location>
</feature>
<dbReference type="SMART" id="SM00165">
    <property type="entry name" value="UBA"/>
    <property type="match status" value="1"/>
</dbReference>
<dbReference type="RefSeq" id="XP_067081095.1">
    <property type="nucleotide sequence ID" value="XM_067224994.1"/>
</dbReference>
<keyword evidence="2" id="KW-0472">Membrane</keyword>
<dbReference type="GeneID" id="92375760"/>
<sequence>MALAHAPITGFLIGISVYYSSAAIRGHVVSQSSRTVLGWTATIKRFPILTFPLGTLGISIFDLGCALFIIIQMRKLERRWGSASFLAFVVTTAMISSFIINVCVVRGSSLSLPFEQLQVLSAAGSLMPLASLVTRFIMEVPSLDAWESFSFPLAIISKPLLTLSMLKLIVCPETELPMRTSRLRGSVIRADAGLYTRLVLTLLGVVFGLASGRQGPLAWFLGLFSRRVCRPVMRLLKPILNIVGGQSPTVELKPLKRAGNVRAATDGRYTVDNLVEGGYMNDDEAFGLWSSGGARHRRNARPMPQREGQNPTGNQQTTHRPVGGRVGDVEVDERVAQIMELGMGFSAEDIRHALSAAGGQVDVAVNVLVGA</sequence>
<organism evidence="4 5">
    <name type="scientific">Trypanosoma equiperdum</name>
    <dbReference type="NCBI Taxonomy" id="5694"/>
    <lineage>
        <taxon>Eukaryota</taxon>
        <taxon>Discoba</taxon>
        <taxon>Euglenozoa</taxon>
        <taxon>Kinetoplastea</taxon>
        <taxon>Metakinetoplastina</taxon>
        <taxon>Trypanosomatida</taxon>
        <taxon>Trypanosomatidae</taxon>
        <taxon>Trypanosoma</taxon>
    </lineage>
</organism>
<dbReference type="SUPFAM" id="SSF46934">
    <property type="entry name" value="UBA-like"/>
    <property type="match status" value="1"/>
</dbReference>
<feature type="region of interest" description="Disordered" evidence="1">
    <location>
        <begin position="291"/>
        <end position="324"/>
    </location>
</feature>
<keyword evidence="2" id="KW-1133">Transmembrane helix</keyword>
<dbReference type="VEuPathDB" id="TriTrypDB:TEOVI_000182000"/>
<evidence type="ECO:0000256" key="2">
    <source>
        <dbReference type="SAM" id="Phobius"/>
    </source>
</evidence>
<keyword evidence="5" id="KW-1185">Reference proteome</keyword>
<feature type="transmembrane region" description="Helical" evidence="2">
    <location>
        <begin position="6"/>
        <end position="25"/>
    </location>
</feature>
<reference evidence="4" key="1">
    <citation type="submission" date="2016-09" db="EMBL/GenBank/DDBJ databases">
        <authorList>
            <person name="Hebert L."/>
            <person name="Moumen B."/>
        </authorList>
    </citation>
    <scope>NUCLEOTIDE SEQUENCE [LARGE SCALE GENOMIC DNA]</scope>
    <source>
        <strain evidence="4">OVI</strain>
    </source>
</reference>
<evidence type="ECO:0000313" key="5">
    <source>
        <dbReference type="Proteomes" id="UP000195570"/>
    </source>
</evidence>